<dbReference type="RefSeq" id="XP_020431687.1">
    <property type="nucleotide sequence ID" value="XM_020578452.1"/>
</dbReference>
<dbReference type="Proteomes" id="UP000001396">
    <property type="component" value="Unassembled WGS sequence"/>
</dbReference>
<sequence length="82" mass="9624">MSMNESFIDSVFTLDTLGKLSSRIGYQSYPSKYCHWVDDYENVLLAGKIPVVDLDLIFYRSHCQVEFFSSKDNREIREKIFS</sequence>
<evidence type="ECO:0000313" key="2">
    <source>
        <dbReference type="Proteomes" id="UP000001396"/>
    </source>
</evidence>
<proteinExistence type="predicted"/>
<keyword evidence="2" id="KW-1185">Reference proteome</keyword>
<accession>D3BGG6</accession>
<reference evidence="1 2" key="1">
    <citation type="journal article" date="2011" name="Genome Res.">
        <title>Phylogeny-wide analysis of social amoeba genomes highlights ancient origins for complex intercellular communication.</title>
        <authorList>
            <person name="Heidel A.J."/>
            <person name="Lawal H.M."/>
            <person name="Felder M."/>
            <person name="Schilde C."/>
            <person name="Helps N.R."/>
            <person name="Tunggal B."/>
            <person name="Rivero F."/>
            <person name="John U."/>
            <person name="Schleicher M."/>
            <person name="Eichinger L."/>
            <person name="Platzer M."/>
            <person name="Noegel A.A."/>
            <person name="Schaap P."/>
            <person name="Gloeckner G."/>
        </authorList>
    </citation>
    <scope>NUCLEOTIDE SEQUENCE [LARGE SCALE GENOMIC DNA]</scope>
    <source>
        <strain evidence="2">ATCC 26659 / Pp 5 / PN500</strain>
    </source>
</reference>
<organism evidence="1 2">
    <name type="scientific">Heterostelium pallidum (strain ATCC 26659 / Pp 5 / PN500)</name>
    <name type="common">Cellular slime mold</name>
    <name type="synonym">Polysphondylium pallidum</name>
    <dbReference type="NCBI Taxonomy" id="670386"/>
    <lineage>
        <taxon>Eukaryota</taxon>
        <taxon>Amoebozoa</taxon>
        <taxon>Evosea</taxon>
        <taxon>Eumycetozoa</taxon>
        <taxon>Dictyostelia</taxon>
        <taxon>Acytosteliales</taxon>
        <taxon>Acytosteliaceae</taxon>
        <taxon>Heterostelium</taxon>
    </lineage>
</organism>
<evidence type="ECO:0000313" key="1">
    <source>
        <dbReference type="EMBL" id="EFA79566.1"/>
    </source>
</evidence>
<gene>
    <name evidence="1" type="ORF">PPL_07617</name>
</gene>
<dbReference type="GeneID" id="31363098"/>
<protein>
    <submittedName>
        <fullName evidence="1">Uncharacterized protein</fullName>
    </submittedName>
</protein>
<comment type="caution">
    <text evidence="1">The sequence shown here is derived from an EMBL/GenBank/DDBJ whole genome shotgun (WGS) entry which is preliminary data.</text>
</comment>
<name>D3BGG6_HETP5</name>
<dbReference type="AlphaFoldDB" id="D3BGG6"/>
<dbReference type="InParanoid" id="D3BGG6"/>
<dbReference type="EMBL" id="ADBJ01000034">
    <property type="protein sequence ID" value="EFA79566.1"/>
    <property type="molecule type" value="Genomic_DNA"/>
</dbReference>